<evidence type="ECO:0000256" key="3">
    <source>
        <dbReference type="ARBA" id="ARBA00022840"/>
    </source>
</evidence>
<dbReference type="Proteomes" id="UP000177740">
    <property type="component" value="Unassembled WGS sequence"/>
</dbReference>
<reference evidence="5 6" key="1">
    <citation type="journal article" date="2016" name="Nat. Commun.">
        <title>Thousands of microbial genomes shed light on interconnected biogeochemical processes in an aquifer system.</title>
        <authorList>
            <person name="Anantharaman K."/>
            <person name="Brown C.T."/>
            <person name="Hug L.A."/>
            <person name="Sharon I."/>
            <person name="Castelle C.J."/>
            <person name="Probst A.J."/>
            <person name="Thomas B.C."/>
            <person name="Singh A."/>
            <person name="Wilkins M.J."/>
            <person name="Karaoz U."/>
            <person name="Brodie E.L."/>
            <person name="Williams K.H."/>
            <person name="Hubbard S.S."/>
            <person name="Banfield J.F."/>
        </authorList>
    </citation>
    <scope>NUCLEOTIDE SEQUENCE [LARGE SCALE GENOMIC DNA]</scope>
</reference>
<dbReference type="InterPro" id="IPR008279">
    <property type="entry name" value="PEP-util_enz_mobile_dom"/>
</dbReference>
<evidence type="ECO:0000313" key="6">
    <source>
        <dbReference type="Proteomes" id="UP000177740"/>
    </source>
</evidence>
<proteinExistence type="inferred from homology"/>
<dbReference type="GO" id="GO:0005524">
    <property type="term" value="F:ATP binding"/>
    <property type="evidence" value="ECO:0007669"/>
    <property type="project" value="UniProtKB-KW"/>
</dbReference>
<dbReference type="STRING" id="1801677.A2365_02340"/>
<protein>
    <recommendedName>
        <fullName evidence="4">PEP-utilising enzyme mobile domain-containing protein</fullName>
    </recommendedName>
</protein>
<organism evidence="5 6">
    <name type="scientific">Candidatus Nealsonbacteria bacterium RIFOXYB1_FULL_40_15</name>
    <dbReference type="NCBI Taxonomy" id="1801677"/>
    <lineage>
        <taxon>Bacteria</taxon>
        <taxon>Candidatus Nealsoniibacteriota</taxon>
    </lineage>
</organism>
<dbReference type="Pfam" id="PF00391">
    <property type="entry name" value="PEP-utilizers"/>
    <property type="match status" value="1"/>
</dbReference>
<comment type="caution">
    <text evidence="5">The sequence shown here is derived from an EMBL/GenBank/DDBJ whole genome shotgun (WGS) entry which is preliminary data.</text>
</comment>
<keyword evidence="2" id="KW-0547">Nucleotide-binding</keyword>
<evidence type="ECO:0000256" key="1">
    <source>
        <dbReference type="ARBA" id="ARBA00007837"/>
    </source>
</evidence>
<dbReference type="InterPro" id="IPR018274">
    <property type="entry name" value="PEP_util_AS"/>
</dbReference>
<dbReference type="PROSITE" id="PS00370">
    <property type="entry name" value="PEP_ENZYMES_PHOS_SITE"/>
    <property type="match status" value="1"/>
</dbReference>
<evidence type="ECO:0000313" key="5">
    <source>
        <dbReference type="EMBL" id="OGZ26714.1"/>
    </source>
</evidence>
<sequence>MVKPLYKNIFARDFTLALMQIWWRGETVNPKLWTDKKQPYFPYIIFENIGLTTNAYYDPKGIDWIKDALIKEKERTKDLSFAEGPFRDRYNKLKPFCERQPVLSRGELSGFLKEIEDAWPRFEAMWWIWEFGLYGKSDSERLLKLRDETQNFVPGAEAIIRKSLKNIYPEIRDLISVISLEEIINSNLPKLEILEERASGYFYTDSQLFINKNKSFIENKYKIKLEELKYNNVKEIKGQIAFKGLAKGIVKIVYGAKQMDKVESGDVIISSMTLPDFLPAINKAAAIVTDEGGITCHAAIVARELKKPCIIGTKIATKVLKGGDLVEVDAERGIVRILEKKK</sequence>
<dbReference type="SUPFAM" id="SSF52009">
    <property type="entry name" value="Phosphohistidine domain"/>
    <property type="match status" value="1"/>
</dbReference>
<dbReference type="PANTHER" id="PTHR43030">
    <property type="entry name" value="PHOSPHOENOLPYRUVATE SYNTHASE"/>
    <property type="match status" value="1"/>
</dbReference>
<comment type="similarity">
    <text evidence="1">Belongs to the PEP-utilizing enzyme family.</text>
</comment>
<feature type="domain" description="PEP-utilising enzyme mobile" evidence="4">
    <location>
        <begin position="263"/>
        <end position="333"/>
    </location>
</feature>
<dbReference type="PANTHER" id="PTHR43030:SF1">
    <property type="entry name" value="PHOSPHOENOLPYRUVATE SYNTHASE"/>
    <property type="match status" value="1"/>
</dbReference>
<keyword evidence="3" id="KW-0067">ATP-binding</keyword>
<dbReference type="EMBL" id="MHMM01000017">
    <property type="protein sequence ID" value="OGZ26714.1"/>
    <property type="molecule type" value="Genomic_DNA"/>
</dbReference>
<dbReference type="Gene3D" id="3.50.30.10">
    <property type="entry name" value="Phosphohistidine domain"/>
    <property type="match status" value="1"/>
</dbReference>
<dbReference type="AlphaFoldDB" id="A0A1G2ELM5"/>
<evidence type="ECO:0000256" key="2">
    <source>
        <dbReference type="ARBA" id="ARBA00022741"/>
    </source>
</evidence>
<gene>
    <name evidence="5" type="ORF">A2365_02340</name>
</gene>
<dbReference type="InterPro" id="IPR006319">
    <property type="entry name" value="PEP_synth"/>
</dbReference>
<dbReference type="GO" id="GO:0008986">
    <property type="term" value="F:pyruvate, water dikinase activity"/>
    <property type="evidence" value="ECO:0007669"/>
    <property type="project" value="InterPro"/>
</dbReference>
<accession>A0A1G2ELM5</accession>
<dbReference type="InterPro" id="IPR036637">
    <property type="entry name" value="Phosphohistidine_dom_sf"/>
</dbReference>
<evidence type="ECO:0000259" key="4">
    <source>
        <dbReference type="Pfam" id="PF00391"/>
    </source>
</evidence>
<name>A0A1G2ELM5_9BACT</name>